<gene>
    <name evidence="1" type="ORF">HMPREF9333_02269</name>
</gene>
<proteinExistence type="predicted"/>
<comment type="caution">
    <text evidence="1">The sequence shown here is derived from an EMBL/GenBank/DDBJ whole genome shotgun (WGS) entry which is preliminary data.</text>
</comment>
<keyword evidence="2" id="KW-1185">Reference proteome</keyword>
<dbReference type="OrthoDB" id="2086984at2"/>
<dbReference type="eggNOG" id="ENOG502ZSWX">
    <property type="taxonomic scope" value="Bacteria"/>
</dbReference>
<evidence type="ECO:0000313" key="1">
    <source>
        <dbReference type="EMBL" id="EHI54580.1"/>
    </source>
</evidence>
<dbReference type="AlphaFoldDB" id="G5GL24"/>
<sequence length="93" mass="11124">MIDIYAKEFVAIIKHLEGQGYKPYRGYFVVEKPVLQELLNHNKYEMPDSKLKTWKALNWIDTDKDRLTKRVANKAVIKLDIRVFEELKKQLKM</sequence>
<evidence type="ECO:0000313" key="2">
    <source>
        <dbReference type="Proteomes" id="UP000003011"/>
    </source>
</evidence>
<dbReference type="HOGENOM" id="CLU_2231862_0_0_9"/>
<dbReference type="RefSeq" id="WP_005542323.1">
    <property type="nucleotide sequence ID" value="NZ_JH378845.1"/>
</dbReference>
<dbReference type="Proteomes" id="UP000003011">
    <property type="component" value="Unassembled WGS sequence"/>
</dbReference>
<accession>G5GL24</accession>
<reference evidence="1 2" key="1">
    <citation type="submission" date="2011-08" db="EMBL/GenBank/DDBJ databases">
        <title>The Genome Sequence of Johnsonella ignava ATCC 51276.</title>
        <authorList>
            <consortium name="The Broad Institute Genome Sequencing Platform"/>
            <person name="Earl A."/>
            <person name="Ward D."/>
            <person name="Feldgarden M."/>
            <person name="Gevers D."/>
            <person name="Izard J."/>
            <person name="Blanton J.M."/>
            <person name="Baranova O.V."/>
            <person name="Dewhirst F.E."/>
            <person name="Young S.K."/>
            <person name="Zeng Q."/>
            <person name="Gargeya S."/>
            <person name="Fitzgerald M."/>
            <person name="Haas B."/>
            <person name="Abouelleil A."/>
            <person name="Alvarado L."/>
            <person name="Arachchi H.M."/>
            <person name="Berlin A."/>
            <person name="Brown A."/>
            <person name="Chapman S.B."/>
            <person name="Chen Z."/>
            <person name="Dunbar C."/>
            <person name="Freedman E."/>
            <person name="Gearin G."/>
            <person name="Gellesch M."/>
            <person name="Goldberg J."/>
            <person name="Griggs A."/>
            <person name="Gujja S."/>
            <person name="Heiman D."/>
            <person name="Howarth C."/>
            <person name="Larson L."/>
            <person name="Lui A."/>
            <person name="MacDonald P.J.P."/>
            <person name="Montmayeur A."/>
            <person name="Murphy C."/>
            <person name="Neiman D."/>
            <person name="Pearson M."/>
            <person name="Priest M."/>
            <person name="Roberts A."/>
            <person name="Saif S."/>
            <person name="Shea T."/>
            <person name="Shenoy N."/>
            <person name="Sisk P."/>
            <person name="Stolte C."/>
            <person name="Sykes S."/>
            <person name="Wortman J."/>
            <person name="Nusbaum C."/>
            <person name="Birren B."/>
        </authorList>
    </citation>
    <scope>NUCLEOTIDE SEQUENCE [LARGE SCALE GENOMIC DNA]</scope>
    <source>
        <strain evidence="1 2">ATCC 51276</strain>
    </source>
</reference>
<organism evidence="1 2">
    <name type="scientific">Johnsonella ignava ATCC 51276</name>
    <dbReference type="NCBI Taxonomy" id="679200"/>
    <lineage>
        <taxon>Bacteria</taxon>
        <taxon>Bacillati</taxon>
        <taxon>Bacillota</taxon>
        <taxon>Clostridia</taxon>
        <taxon>Lachnospirales</taxon>
        <taxon>Lachnospiraceae</taxon>
        <taxon>Johnsonella</taxon>
    </lineage>
</organism>
<name>G5GL24_9FIRM</name>
<dbReference type="STRING" id="679200.HMPREF9333_02269"/>
<dbReference type="EMBL" id="ACZL01000053">
    <property type="protein sequence ID" value="EHI54580.1"/>
    <property type="molecule type" value="Genomic_DNA"/>
</dbReference>
<protein>
    <submittedName>
        <fullName evidence="1">Uncharacterized protein</fullName>
    </submittedName>
</protein>